<evidence type="ECO:0000256" key="11">
    <source>
        <dbReference type="ARBA" id="ARBA00022889"/>
    </source>
</evidence>
<keyword evidence="13 20" id="KW-1133">Transmembrane helix</keyword>
<feature type="domain" description="Cadherin" evidence="22">
    <location>
        <begin position="71"/>
        <end position="165"/>
    </location>
</feature>
<name>A0ABR0YXD8_HUSHU</name>
<organism evidence="23 24">
    <name type="scientific">Huso huso</name>
    <name type="common">Beluga</name>
    <name type="synonym">Acipenser huso</name>
    <dbReference type="NCBI Taxonomy" id="61971"/>
    <lineage>
        <taxon>Eukaryota</taxon>
        <taxon>Metazoa</taxon>
        <taxon>Chordata</taxon>
        <taxon>Craniata</taxon>
        <taxon>Vertebrata</taxon>
        <taxon>Euteleostomi</taxon>
        <taxon>Actinopterygii</taxon>
        <taxon>Chondrostei</taxon>
        <taxon>Acipenseriformes</taxon>
        <taxon>Acipenseridae</taxon>
        <taxon>Huso</taxon>
    </lineage>
</organism>
<dbReference type="SUPFAM" id="SSF49313">
    <property type="entry name" value="Cadherin-like"/>
    <property type="match status" value="5"/>
</dbReference>
<dbReference type="InterPro" id="IPR015919">
    <property type="entry name" value="Cadherin-like_sf"/>
</dbReference>
<proteinExistence type="predicted"/>
<evidence type="ECO:0000259" key="22">
    <source>
        <dbReference type="PROSITE" id="PS50268"/>
    </source>
</evidence>
<dbReference type="Pfam" id="PF00028">
    <property type="entry name" value="Cadherin"/>
    <property type="match status" value="4"/>
</dbReference>
<feature type="domain" description="Cadherin" evidence="22">
    <location>
        <begin position="274"/>
        <end position="388"/>
    </location>
</feature>
<keyword evidence="5" id="KW-0165">Cleavage on pair of basic residues</keyword>
<evidence type="ECO:0000256" key="19">
    <source>
        <dbReference type="RuleBase" id="RU004357"/>
    </source>
</evidence>
<evidence type="ECO:0000256" key="8">
    <source>
        <dbReference type="ARBA" id="ARBA00022729"/>
    </source>
</evidence>
<protein>
    <recommendedName>
        <fullName evidence="3">Cadherin-5</fullName>
    </recommendedName>
    <alternativeName>
        <fullName evidence="16">Vascular endothelial cadherin</fullName>
    </alternativeName>
</protein>
<sequence>MYQPAFQHQDSMPSSLQSRMDVLLWMFCFIISQILATHGIENSRTVVRTYDNSRSVLHRHKRDWRWNTLYTDEEKKTTLPHLIGKLSSTNVNGSARFVIEGEGANTIFKVDDLGDIYAWKTLDREEKSIYHLQAQIFDKKTNKQLEPTSEFEIKLNDINDNAPRFTHNIYNGSVKEMSKPGTSVLQVIAVDPDDSSVSGHARVMYSIIKGGEKFRIDLNTGIITSSNMLDREQQKTYELIVRAKDMPGYEGGFSSTASVIITLEDINDNVATFTKKQYTLSVLEDRPIGSEAGMLQIEDKDEPQNTNPVFSFVKRDFRGLFDVVSDNITKNAVIVLKQLLDYEKVKTYTMEVEVTEKTTVPPGKRDPQVNARAMVFLNVLDVDEPPVFQRPSYFFSIFENASLGTHVGSVFASDPDEAQKTVRYSINGGNVVTINRDSGSIKTSNNLDREMNAWHNVTITAVEDGPGGKESTVSMFLKVLDINDNYPKLDYEYDLFVCANARPGKVIQTIAASDKDEMTTGQKLSFYLDHAHSNFSLVDNHDNTANITLKQGGFNPDEKKTYFLPVVISDNGRPQLISTYTLEIVVCGCDANAEAEPYSCRGAYAQTGVSVHALTVILLCILAILVITLLIVMRRKFKKDSLVSLGKSSGEIHEQLVSYDEEGGGEMDTNGYDVSVLNSVRHSSMRPRPEAQPGPCLYATVQKPAAKGGMAVMIEVKKDEADHDRDGIPYDTLHIYGYEGSESLAESLSSLESASSNSDMDYDFLNDWGPRFKTLAELYGVDGAENGYEY</sequence>
<dbReference type="PROSITE" id="PS50268">
    <property type="entry name" value="CADHERIN_2"/>
    <property type="match status" value="5"/>
</dbReference>
<dbReference type="CDD" id="cd11304">
    <property type="entry name" value="Cadherin_repeat"/>
    <property type="match status" value="4"/>
</dbReference>
<dbReference type="PRINTS" id="PR00205">
    <property type="entry name" value="CADHERIN"/>
</dbReference>
<feature type="domain" description="Cadherin" evidence="22">
    <location>
        <begin position="389"/>
        <end position="489"/>
    </location>
</feature>
<keyword evidence="10 17" id="KW-0106">Calcium</keyword>
<comment type="function">
    <text evidence="19">Cadherins are calcium-dependent cell adhesion proteins.</text>
</comment>
<evidence type="ECO:0000256" key="1">
    <source>
        <dbReference type="ARBA" id="ARBA00004251"/>
    </source>
</evidence>
<dbReference type="Pfam" id="PF01049">
    <property type="entry name" value="CADH_Y-type_LIR"/>
    <property type="match status" value="1"/>
</dbReference>
<dbReference type="InterPro" id="IPR000233">
    <property type="entry name" value="Cadherin_Y-type_LIR"/>
</dbReference>
<dbReference type="EMBL" id="JAHFZB010000021">
    <property type="protein sequence ID" value="KAK6477133.1"/>
    <property type="molecule type" value="Genomic_DNA"/>
</dbReference>
<evidence type="ECO:0000256" key="16">
    <source>
        <dbReference type="ARBA" id="ARBA00030559"/>
    </source>
</evidence>
<evidence type="ECO:0000256" key="14">
    <source>
        <dbReference type="ARBA" id="ARBA00023136"/>
    </source>
</evidence>
<keyword evidence="9" id="KW-0677">Repeat</keyword>
<keyword evidence="4" id="KW-1003">Cell membrane</keyword>
<dbReference type="Gene3D" id="2.60.40.60">
    <property type="entry name" value="Cadherins"/>
    <property type="match status" value="5"/>
</dbReference>
<evidence type="ECO:0000256" key="13">
    <source>
        <dbReference type="ARBA" id="ARBA00022989"/>
    </source>
</evidence>
<keyword evidence="15" id="KW-0325">Glycoprotein</keyword>
<evidence type="ECO:0000256" key="21">
    <source>
        <dbReference type="SAM" id="SignalP"/>
    </source>
</evidence>
<keyword evidence="11 18" id="KW-0130">Cell adhesion</keyword>
<keyword evidence="12" id="KW-0965">Cell junction</keyword>
<evidence type="ECO:0000256" key="6">
    <source>
        <dbReference type="ARBA" id="ARBA00022692"/>
    </source>
</evidence>
<comment type="caution">
    <text evidence="23">The sequence shown here is derived from an EMBL/GenBank/DDBJ whole genome shotgun (WGS) entry which is preliminary data.</text>
</comment>
<dbReference type="InterPro" id="IPR002126">
    <property type="entry name" value="Cadherin-like_dom"/>
</dbReference>
<reference evidence="23 24" key="1">
    <citation type="submission" date="2021-05" db="EMBL/GenBank/DDBJ databases">
        <authorList>
            <person name="Zahm M."/>
            <person name="Klopp C."/>
            <person name="Cabau C."/>
            <person name="Kuhl H."/>
            <person name="Suciu R."/>
            <person name="Ciorpac M."/>
            <person name="Holostenco D."/>
            <person name="Gessner J."/>
            <person name="Wuertz S."/>
            <person name="Hohne C."/>
            <person name="Stock M."/>
            <person name="Gislard M."/>
            <person name="Lluch J."/>
            <person name="Milhes M."/>
            <person name="Lampietro C."/>
            <person name="Lopez Roques C."/>
            <person name="Donnadieu C."/>
            <person name="Du K."/>
            <person name="Schartl M."/>
            <person name="Guiguen Y."/>
        </authorList>
    </citation>
    <scope>NUCLEOTIDE SEQUENCE [LARGE SCALE GENOMIC DNA]</scope>
    <source>
        <strain evidence="23">Hh-F2</strain>
        <tissue evidence="23">Blood</tissue>
    </source>
</reference>
<evidence type="ECO:0000256" key="2">
    <source>
        <dbReference type="ARBA" id="ARBA00004536"/>
    </source>
</evidence>
<keyword evidence="6 18" id="KW-0812">Transmembrane</keyword>
<evidence type="ECO:0000256" key="12">
    <source>
        <dbReference type="ARBA" id="ARBA00022949"/>
    </source>
</evidence>
<comment type="subcellular location">
    <subcellularLocation>
        <location evidence="2">Cell junction</location>
        <location evidence="2">Adherens junction</location>
    </subcellularLocation>
    <subcellularLocation>
        <location evidence="1 18">Cell membrane</location>
        <topology evidence="1 18">Single-pass type I membrane protein</topology>
    </subcellularLocation>
</comment>
<keyword evidence="8 21" id="KW-0732">Signal</keyword>
<evidence type="ECO:0000313" key="23">
    <source>
        <dbReference type="EMBL" id="KAK6477133.1"/>
    </source>
</evidence>
<dbReference type="InterPro" id="IPR039808">
    <property type="entry name" value="Cadherin"/>
</dbReference>
<gene>
    <name evidence="23" type="ORF">HHUSO_G22009</name>
</gene>
<evidence type="ECO:0000256" key="18">
    <source>
        <dbReference type="RuleBase" id="RU003318"/>
    </source>
</evidence>
<keyword evidence="24" id="KW-1185">Reference proteome</keyword>
<dbReference type="Gene3D" id="4.10.900.10">
    <property type="entry name" value="TCF3-CBD (Catenin binding domain)"/>
    <property type="match status" value="1"/>
</dbReference>
<evidence type="ECO:0000256" key="10">
    <source>
        <dbReference type="ARBA" id="ARBA00022837"/>
    </source>
</evidence>
<evidence type="ECO:0000256" key="17">
    <source>
        <dbReference type="PROSITE-ProRule" id="PRU00043"/>
    </source>
</evidence>
<keyword evidence="7" id="KW-0479">Metal-binding</keyword>
<evidence type="ECO:0000256" key="3">
    <source>
        <dbReference type="ARBA" id="ARBA00021701"/>
    </source>
</evidence>
<evidence type="ECO:0000256" key="5">
    <source>
        <dbReference type="ARBA" id="ARBA00022685"/>
    </source>
</evidence>
<feature type="domain" description="Cadherin" evidence="22">
    <location>
        <begin position="489"/>
        <end position="599"/>
    </location>
</feature>
<feature type="chain" id="PRO_5046616349" description="Cadherin-5" evidence="21">
    <location>
        <begin position="37"/>
        <end position="790"/>
    </location>
</feature>
<dbReference type="PROSITE" id="PS00232">
    <property type="entry name" value="CADHERIN_1"/>
    <property type="match status" value="2"/>
</dbReference>
<keyword evidence="14 20" id="KW-0472">Membrane</keyword>
<evidence type="ECO:0000256" key="15">
    <source>
        <dbReference type="ARBA" id="ARBA00023180"/>
    </source>
</evidence>
<accession>A0ABR0YXD8</accession>
<evidence type="ECO:0000313" key="24">
    <source>
        <dbReference type="Proteomes" id="UP001369086"/>
    </source>
</evidence>
<dbReference type="PANTHER" id="PTHR24027">
    <property type="entry name" value="CADHERIN-23"/>
    <property type="match status" value="1"/>
</dbReference>
<feature type="domain" description="Cadherin" evidence="22">
    <location>
        <begin position="166"/>
        <end position="273"/>
    </location>
</feature>
<dbReference type="Proteomes" id="UP001369086">
    <property type="component" value="Unassembled WGS sequence"/>
</dbReference>
<dbReference type="SMART" id="SM00112">
    <property type="entry name" value="CA"/>
    <property type="match status" value="5"/>
</dbReference>
<evidence type="ECO:0000256" key="9">
    <source>
        <dbReference type="ARBA" id="ARBA00022737"/>
    </source>
</evidence>
<feature type="signal peptide" evidence="21">
    <location>
        <begin position="1"/>
        <end position="36"/>
    </location>
</feature>
<dbReference type="InterPro" id="IPR020894">
    <property type="entry name" value="Cadherin_CS"/>
</dbReference>
<evidence type="ECO:0000256" key="7">
    <source>
        <dbReference type="ARBA" id="ARBA00022723"/>
    </source>
</evidence>
<evidence type="ECO:0000256" key="20">
    <source>
        <dbReference type="SAM" id="Phobius"/>
    </source>
</evidence>
<dbReference type="InterPro" id="IPR027397">
    <property type="entry name" value="Catenin-bd_sf"/>
</dbReference>
<dbReference type="PANTHER" id="PTHR24027:SF89">
    <property type="entry name" value="CADHERIN-5"/>
    <property type="match status" value="1"/>
</dbReference>
<evidence type="ECO:0000256" key="4">
    <source>
        <dbReference type="ARBA" id="ARBA00022475"/>
    </source>
</evidence>
<feature type="transmembrane region" description="Helical" evidence="20">
    <location>
        <begin position="609"/>
        <end position="632"/>
    </location>
</feature>